<dbReference type="GO" id="GO:0000977">
    <property type="term" value="F:RNA polymerase II transcription regulatory region sequence-specific DNA binding"/>
    <property type="evidence" value="ECO:0007669"/>
    <property type="project" value="TreeGrafter"/>
</dbReference>
<dbReference type="PROSITE" id="PS00478">
    <property type="entry name" value="LIM_DOMAIN_1"/>
    <property type="match status" value="2"/>
</dbReference>
<keyword evidence="4 12" id="KW-0862">Zinc</keyword>
<evidence type="ECO:0000259" key="16">
    <source>
        <dbReference type="PROSITE" id="PS50071"/>
    </source>
</evidence>
<dbReference type="KEGG" id="lak:106174604"/>
<sequence>MIVMPTTNGDMCYECRDEINDQYIFRVCGRSFHAKCLYCSVCQCRLDHQQTCYVKENSLFCKQDYLRRFGARCGKCNRNIQSNDWVRRAKEQAFHLACFACDSCKRQLSTGEEFALHEGRLLCKAHFLELLEGGDDKEYDHVARNKVKRVRTTFTEDQLHVLQANFEVDSNPDGQELERIAQITGLSKRVTQVWFQNSRARQKKTQMCGAKSPSDKKETKPNISNNNSSKHNNNNINKNDIEVEKVVISS</sequence>
<evidence type="ECO:0000256" key="11">
    <source>
        <dbReference type="PROSITE-ProRule" id="PRU00108"/>
    </source>
</evidence>
<dbReference type="Pfam" id="PF00046">
    <property type="entry name" value="Homeodomain"/>
    <property type="match status" value="1"/>
</dbReference>
<keyword evidence="17" id="KW-1185">Reference proteome</keyword>
<keyword evidence="2 12" id="KW-0479">Metal-binding</keyword>
<keyword evidence="3" id="KW-0677">Repeat</keyword>
<evidence type="ECO:0000256" key="14">
    <source>
        <dbReference type="SAM" id="MobiDB-lite"/>
    </source>
</evidence>
<keyword evidence="9" id="KW-0804">Transcription</keyword>
<evidence type="ECO:0000256" key="12">
    <source>
        <dbReference type="PROSITE-ProRule" id="PRU00125"/>
    </source>
</evidence>
<dbReference type="InterPro" id="IPR050453">
    <property type="entry name" value="LIM_Homeobox_TF"/>
</dbReference>
<evidence type="ECO:0000256" key="4">
    <source>
        <dbReference type="ARBA" id="ARBA00022833"/>
    </source>
</evidence>
<dbReference type="PROSITE" id="PS50071">
    <property type="entry name" value="HOMEOBOX_2"/>
    <property type="match status" value="1"/>
</dbReference>
<evidence type="ECO:0000256" key="13">
    <source>
        <dbReference type="RuleBase" id="RU000682"/>
    </source>
</evidence>
<protein>
    <submittedName>
        <fullName evidence="18">LIM/homeobox protein Awh</fullName>
    </submittedName>
</protein>
<evidence type="ECO:0000256" key="2">
    <source>
        <dbReference type="ARBA" id="ARBA00022723"/>
    </source>
</evidence>
<evidence type="ECO:0000256" key="10">
    <source>
        <dbReference type="ARBA" id="ARBA00023242"/>
    </source>
</evidence>
<keyword evidence="8 11" id="KW-0371">Homeobox</keyword>
<feature type="compositionally biased region" description="Low complexity" evidence="14">
    <location>
        <begin position="222"/>
        <end position="238"/>
    </location>
</feature>
<feature type="domain" description="Homeobox" evidence="16">
    <location>
        <begin position="145"/>
        <end position="205"/>
    </location>
</feature>
<gene>
    <name evidence="18" type="primary">LOC106174604</name>
</gene>
<dbReference type="Gene3D" id="2.10.110.10">
    <property type="entry name" value="Cysteine Rich Protein"/>
    <property type="match status" value="2"/>
</dbReference>
<feature type="DNA-binding region" description="Homeobox" evidence="11">
    <location>
        <begin position="147"/>
        <end position="206"/>
    </location>
</feature>
<evidence type="ECO:0000259" key="15">
    <source>
        <dbReference type="PROSITE" id="PS50023"/>
    </source>
</evidence>
<proteinExistence type="predicted"/>
<dbReference type="GO" id="GO:0046872">
    <property type="term" value="F:metal ion binding"/>
    <property type="evidence" value="ECO:0007669"/>
    <property type="project" value="UniProtKB-KW"/>
</dbReference>
<dbReference type="SMART" id="SM00389">
    <property type="entry name" value="HOX"/>
    <property type="match status" value="1"/>
</dbReference>
<dbReference type="Gene3D" id="1.10.10.60">
    <property type="entry name" value="Homeodomain-like"/>
    <property type="match status" value="1"/>
</dbReference>
<accession>A0A1S3JNH1</accession>
<evidence type="ECO:0000256" key="6">
    <source>
        <dbReference type="ARBA" id="ARBA00023038"/>
    </source>
</evidence>
<evidence type="ECO:0000256" key="1">
    <source>
        <dbReference type="ARBA" id="ARBA00004123"/>
    </source>
</evidence>
<feature type="domain" description="LIM zinc-binding" evidence="15">
    <location>
        <begin position="10"/>
        <end position="70"/>
    </location>
</feature>
<evidence type="ECO:0000256" key="7">
    <source>
        <dbReference type="ARBA" id="ARBA00023125"/>
    </source>
</evidence>
<dbReference type="GO" id="GO:0005634">
    <property type="term" value="C:nucleus"/>
    <property type="evidence" value="ECO:0007669"/>
    <property type="project" value="UniProtKB-SubCell"/>
</dbReference>
<reference evidence="18" key="1">
    <citation type="submission" date="2025-08" db="UniProtKB">
        <authorList>
            <consortium name="RefSeq"/>
        </authorList>
    </citation>
    <scope>IDENTIFICATION</scope>
    <source>
        <tissue evidence="18">Gonads</tissue>
    </source>
</reference>
<dbReference type="Pfam" id="PF00412">
    <property type="entry name" value="LIM"/>
    <property type="match status" value="2"/>
</dbReference>
<keyword evidence="10 11" id="KW-0539">Nucleus</keyword>
<keyword evidence="7 11" id="KW-0238">DNA-binding</keyword>
<evidence type="ECO:0000313" key="18">
    <source>
        <dbReference type="RefSeq" id="XP_013411691.1"/>
    </source>
</evidence>
<dbReference type="STRING" id="7574.A0A1S3JNH1"/>
<feature type="region of interest" description="Disordered" evidence="14">
    <location>
        <begin position="201"/>
        <end position="240"/>
    </location>
</feature>
<keyword evidence="6 12" id="KW-0440">LIM domain</keyword>
<dbReference type="RefSeq" id="XP_013411691.1">
    <property type="nucleotide sequence ID" value="XM_013556237.1"/>
</dbReference>
<dbReference type="PROSITE" id="PS50023">
    <property type="entry name" value="LIM_DOMAIN_2"/>
    <property type="match status" value="2"/>
</dbReference>
<evidence type="ECO:0000256" key="9">
    <source>
        <dbReference type="ARBA" id="ARBA00023163"/>
    </source>
</evidence>
<dbReference type="OrthoDB" id="10068367at2759"/>
<comment type="subcellular location">
    <subcellularLocation>
        <location evidence="1 11 13">Nucleus</location>
    </subcellularLocation>
</comment>
<dbReference type="FunFam" id="1.10.10.60:FF:000027">
    <property type="entry name" value="LIM/homeobox protein Lhx9"/>
    <property type="match status" value="1"/>
</dbReference>
<evidence type="ECO:0000256" key="8">
    <source>
        <dbReference type="ARBA" id="ARBA00023155"/>
    </source>
</evidence>
<name>A0A1S3JNH1_LINAN</name>
<dbReference type="Proteomes" id="UP000085678">
    <property type="component" value="Unplaced"/>
</dbReference>
<dbReference type="CDD" id="cd00086">
    <property type="entry name" value="homeodomain"/>
    <property type="match status" value="1"/>
</dbReference>
<dbReference type="InParanoid" id="A0A1S3JNH1"/>
<evidence type="ECO:0000256" key="5">
    <source>
        <dbReference type="ARBA" id="ARBA00023015"/>
    </source>
</evidence>
<evidence type="ECO:0000313" key="17">
    <source>
        <dbReference type="Proteomes" id="UP000085678"/>
    </source>
</evidence>
<dbReference type="InterPro" id="IPR001781">
    <property type="entry name" value="Znf_LIM"/>
</dbReference>
<dbReference type="GeneID" id="106174604"/>
<dbReference type="InterPro" id="IPR001356">
    <property type="entry name" value="HD"/>
</dbReference>
<dbReference type="InterPro" id="IPR009057">
    <property type="entry name" value="Homeodomain-like_sf"/>
</dbReference>
<dbReference type="FunFam" id="2.10.110.10:FF:000023">
    <property type="entry name" value="LIM homeobox 6"/>
    <property type="match status" value="1"/>
</dbReference>
<dbReference type="GO" id="GO:0000981">
    <property type="term" value="F:DNA-binding transcription factor activity, RNA polymerase II-specific"/>
    <property type="evidence" value="ECO:0007669"/>
    <property type="project" value="TreeGrafter"/>
</dbReference>
<organism evidence="17 18">
    <name type="scientific">Lingula anatina</name>
    <name type="common">Brachiopod</name>
    <name type="synonym">Lingula unguis</name>
    <dbReference type="NCBI Taxonomy" id="7574"/>
    <lineage>
        <taxon>Eukaryota</taxon>
        <taxon>Metazoa</taxon>
        <taxon>Spiralia</taxon>
        <taxon>Lophotrochozoa</taxon>
        <taxon>Brachiopoda</taxon>
        <taxon>Linguliformea</taxon>
        <taxon>Lingulata</taxon>
        <taxon>Lingulida</taxon>
        <taxon>Linguloidea</taxon>
        <taxon>Lingulidae</taxon>
        <taxon>Lingula</taxon>
    </lineage>
</organism>
<dbReference type="SUPFAM" id="SSF46689">
    <property type="entry name" value="Homeodomain-like"/>
    <property type="match status" value="1"/>
</dbReference>
<dbReference type="PANTHER" id="PTHR24208:SF127">
    <property type="entry name" value="LIM_HOMEOBOX PROTEIN AWH"/>
    <property type="match status" value="1"/>
</dbReference>
<evidence type="ECO:0000256" key="3">
    <source>
        <dbReference type="ARBA" id="ARBA00022737"/>
    </source>
</evidence>
<feature type="domain" description="LIM zinc-binding" evidence="15">
    <location>
        <begin position="71"/>
        <end position="133"/>
    </location>
</feature>
<dbReference type="GO" id="GO:0030182">
    <property type="term" value="P:neuron differentiation"/>
    <property type="evidence" value="ECO:0007669"/>
    <property type="project" value="TreeGrafter"/>
</dbReference>
<dbReference type="FunCoup" id="A0A1S3JNH1">
    <property type="interactions" value="75"/>
</dbReference>
<dbReference type="SMART" id="SM00132">
    <property type="entry name" value="LIM"/>
    <property type="match status" value="2"/>
</dbReference>
<dbReference type="PANTHER" id="PTHR24208">
    <property type="entry name" value="LIM/HOMEOBOX PROTEIN LHX"/>
    <property type="match status" value="1"/>
</dbReference>
<dbReference type="SUPFAM" id="SSF57716">
    <property type="entry name" value="Glucocorticoid receptor-like (DNA-binding domain)"/>
    <property type="match status" value="1"/>
</dbReference>
<dbReference type="AlphaFoldDB" id="A0A1S3JNH1"/>
<keyword evidence="5" id="KW-0805">Transcription regulation</keyword>